<dbReference type="PANTHER" id="PTHR43201:SF5">
    <property type="entry name" value="MEDIUM-CHAIN ACYL-COA LIGASE ACSF2, MITOCHONDRIAL"/>
    <property type="match status" value="1"/>
</dbReference>
<dbReference type="InterPro" id="IPR045851">
    <property type="entry name" value="AMP-bd_C_sf"/>
</dbReference>
<protein>
    <submittedName>
        <fullName evidence="5">Crotonobetaine/carnitine-CoA ligase</fullName>
        <ecNumber evidence="5">6.2.1.-</ecNumber>
    </submittedName>
</protein>
<keyword evidence="6" id="KW-1185">Reference proteome</keyword>
<feature type="domain" description="AMP-binding enzyme C-terminal" evidence="4">
    <location>
        <begin position="289"/>
        <end position="363"/>
    </location>
</feature>
<dbReference type="InterPro" id="IPR025110">
    <property type="entry name" value="AMP-bd_C"/>
</dbReference>
<dbReference type="PANTHER" id="PTHR43201">
    <property type="entry name" value="ACYL-COA SYNTHETASE"/>
    <property type="match status" value="1"/>
</dbReference>
<feature type="domain" description="AMP-dependent synthetase/ligase" evidence="3">
    <location>
        <begin position="19"/>
        <end position="238"/>
    </location>
</feature>
<dbReference type="RefSeq" id="WP_307342322.1">
    <property type="nucleotide sequence ID" value="NZ_JAUSUQ010000015.1"/>
</dbReference>
<reference evidence="5 6" key="1">
    <citation type="submission" date="2023-07" db="EMBL/GenBank/DDBJ databases">
        <title>Genomic Encyclopedia of Type Strains, Phase IV (KMG-IV): sequencing the most valuable type-strain genomes for metagenomic binning, comparative biology and taxonomic classification.</title>
        <authorList>
            <person name="Goeker M."/>
        </authorList>
    </citation>
    <scope>NUCLEOTIDE SEQUENCE [LARGE SCALE GENOMIC DNA]</scope>
    <source>
        <strain evidence="5 6">DSM 17740</strain>
    </source>
</reference>
<dbReference type="Pfam" id="PF00501">
    <property type="entry name" value="AMP-binding"/>
    <property type="match status" value="1"/>
</dbReference>
<dbReference type="InterPro" id="IPR020845">
    <property type="entry name" value="AMP-binding_CS"/>
</dbReference>
<dbReference type="Proteomes" id="UP001232445">
    <property type="component" value="Unassembled WGS sequence"/>
</dbReference>
<proteinExistence type="inferred from homology"/>
<keyword evidence="2 5" id="KW-0436">Ligase</keyword>
<evidence type="ECO:0000313" key="5">
    <source>
        <dbReference type="EMBL" id="MDQ0340535.1"/>
    </source>
</evidence>
<dbReference type="GO" id="GO:0016874">
    <property type="term" value="F:ligase activity"/>
    <property type="evidence" value="ECO:0007669"/>
    <property type="project" value="UniProtKB-KW"/>
</dbReference>
<accession>A0ABU0CVX3</accession>
<dbReference type="PROSITE" id="PS00455">
    <property type="entry name" value="AMP_BINDING"/>
    <property type="match status" value="1"/>
</dbReference>
<evidence type="ECO:0000259" key="4">
    <source>
        <dbReference type="Pfam" id="PF13193"/>
    </source>
</evidence>
<dbReference type="InterPro" id="IPR042099">
    <property type="entry name" value="ANL_N_sf"/>
</dbReference>
<organism evidence="5 6">
    <name type="scientific">Caldalkalibacillus uzonensis</name>
    <dbReference type="NCBI Taxonomy" id="353224"/>
    <lineage>
        <taxon>Bacteria</taxon>
        <taxon>Bacillati</taxon>
        <taxon>Bacillota</taxon>
        <taxon>Bacilli</taxon>
        <taxon>Bacillales</taxon>
        <taxon>Bacillaceae</taxon>
        <taxon>Caldalkalibacillus</taxon>
    </lineage>
</organism>
<name>A0ABU0CVX3_9BACI</name>
<dbReference type="Gene3D" id="3.30.300.30">
    <property type="match status" value="1"/>
</dbReference>
<evidence type="ECO:0000256" key="2">
    <source>
        <dbReference type="ARBA" id="ARBA00022598"/>
    </source>
</evidence>
<dbReference type="Pfam" id="PF13193">
    <property type="entry name" value="AMP-binding_C"/>
    <property type="match status" value="1"/>
</dbReference>
<evidence type="ECO:0000259" key="3">
    <source>
        <dbReference type="Pfam" id="PF00501"/>
    </source>
</evidence>
<gene>
    <name evidence="5" type="ORF">J2S00_003359</name>
</gene>
<dbReference type="Gene3D" id="3.40.50.12780">
    <property type="entry name" value="N-terminal domain of ligase-like"/>
    <property type="match status" value="1"/>
</dbReference>
<evidence type="ECO:0000256" key="1">
    <source>
        <dbReference type="ARBA" id="ARBA00006432"/>
    </source>
</evidence>
<dbReference type="SUPFAM" id="SSF56801">
    <property type="entry name" value="Acetyl-CoA synthetase-like"/>
    <property type="match status" value="1"/>
</dbReference>
<sequence>MEANIYLLTELMENSDESNPDIKVNESDPTCIFFTSGTTGLPKGAPLSNKTYILAAKSICAIPLVNKKSRNYTCLPLFHANAQLYSVTGMRCLGASLVLSDHFSPRNFFNKISKYKATYFNSIGGMMQILDVTFGEEDVPEHTAKFVAVGGTPKELWERFEKKFKVDIFEAYSMSEVPVLFGNFHPEKSKRKVGSFGKPIFADLGRETKIVDDHNQEVKAGVGELIQKGQDFMMKEYLNAPKATSEVFDADGWIHSGDIVRKDEEGYHYFVDRKKFIIRVAGENVSAFEVEDVVNSHPAIEQSAAIPVPDPIRGEEIKIFIKLKEGINDVNMEEIIEHCAQRLAYFKVPRYIEIVSKFPKTSTERIQKMTLKNEERARECHGWDRNKEIPDWRNKYYNIK</sequence>
<comment type="similarity">
    <text evidence="1">Belongs to the ATP-dependent AMP-binding enzyme family.</text>
</comment>
<comment type="caution">
    <text evidence="5">The sequence shown here is derived from an EMBL/GenBank/DDBJ whole genome shotgun (WGS) entry which is preliminary data.</text>
</comment>
<evidence type="ECO:0000313" key="6">
    <source>
        <dbReference type="Proteomes" id="UP001232445"/>
    </source>
</evidence>
<dbReference type="EC" id="6.2.1.-" evidence="5"/>
<dbReference type="InterPro" id="IPR000873">
    <property type="entry name" value="AMP-dep_synth/lig_dom"/>
</dbReference>
<dbReference type="EMBL" id="JAUSUQ010000015">
    <property type="protein sequence ID" value="MDQ0340535.1"/>
    <property type="molecule type" value="Genomic_DNA"/>
</dbReference>